<protein>
    <submittedName>
        <fullName evidence="1">Uncharacterized protein</fullName>
    </submittedName>
</protein>
<keyword evidence="2" id="KW-1185">Reference proteome</keyword>
<dbReference type="AlphaFoldDB" id="A0A4Y2BHE8"/>
<sequence>MFVIRIRADEMETEQESQNKKAEFIFKRNPQNYKSTCPSVSQTVNTLFVEAFLAKIDTSFEQCPGHRCPGEKGDLTMSFQEIKNVKVTW</sequence>
<proteinExistence type="predicted"/>
<evidence type="ECO:0000313" key="2">
    <source>
        <dbReference type="Proteomes" id="UP000499080"/>
    </source>
</evidence>
<evidence type="ECO:0000313" key="1">
    <source>
        <dbReference type="EMBL" id="GBL90716.1"/>
    </source>
</evidence>
<dbReference type="Proteomes" id="UP000499080">
    <property type="component" value="Unassembled WGS sequence"/>
</dbReference>
<reference evidence="1 2" key="1">
    <citation type="journal article" date="2019" name="Sci. Rep.">
        <title>Orb-weaving spider Araneus ventricosus genome elucidates the spidroin gene catalogue.</title>
        <authorList>
            <person name="Kono N."/>
            <person name="Nakamura H."/>
            <person name="Ohtoshi R."/>
            <person name="Moran D.A.P."/>
            <person name="Shinohara A."/>
            <person name="Yoshida Y."/>
            <person name="Fujiwara M."/>
            <person name="Mori M."/>
            <person name="Tomita M."/>
            <person name="Arakawa K."/>
        </authorList>
    </citation>
    <scope>NUCLEOTIDE SEQUENCE [LARGE SCALE GENOMIC DNA]</scope>
</reference>
<accession>A0A4Y2BHE8</accession>
<gene>
    <name evidence="1" type="ORF">AVEN_12441_1</name>
</gene>
<organism evidence="1 2">
    <name type="scientific">Araneus ventricosus</name>
    <name type="common">Orbweaver spider</name>
    <name type="synonym">Epeira ventricosa</name>
    <dbReference type="NCBI Taxonomy" id="182803"/>
    <lineage>
        <taxon>Eukaryota</taxon>
        <taxon>Metazoa</taxon>
        <taxon>Ecdysozoa</taxon>
        <taxon>Arthropoda</taxon>
        <taxon>Chelicerata</taxon>
        <taxon>Arachnida</taxon>
        <taxon>Araneae</taxon>
        <taxon>Araneomorphae</taxon>
        <taxon>Entelegynae</taxon>
        <taxon>Araneoidea</taxon>
        <taxon>Araneidae</taxon>
        <taxon>Araneus</taxon>
    </lineage>
</organism>
<name>A0A4Y2BHE8_ARAVE</name>
<dbReference type="EMBL" id="BGPR01083284">
    <property type="protein sequence ID" value="GBL90716.1"/>
    <property type="molecule type" value="Genomic_DNA"/>
</dbReference>
<comment type="caution">
    <text evidence="1">The sequence shown here is derived from an EMBL/GenBank/DDBJ whole genome shotgun (WGS) entry which is preliminary data.</text>
</comment>